<reference evidence="5" key="1">
    <citation type="submission" date="2010-01" db="EMBL/GenBank/DDBJ databases">
        <title>Genome fragments of uncultured bacteria from the North Pacific subtropical Gyre.</title>
        <authorList>
            <person name="Pham V.D."/>
            <person name="Delong E.F."/>
        </authorList>
    </citation>
    <scope>NUCLEOTIDE SEQUENCE</scope>
</reference>
<feature type="domain" description="RNA-binding S4" evidence="4">
    <location>
        <begin position="14"/>
        <end position="78"/>
    </location>
</feature>
<dbReference type="InterPro" id="IPR002877">
    <property type="entry name" value="RNA_MeTrfase_FtsJ_dom"/>
</dbReference>
<dbReference type="GO" id="GO:0008168">
    <property type="term" value="F:methyltransferase activity"/>
    <property type="evidence" value="ECO:0007669"/>
    <property type="project" value="UniProtKB-KW"/>
</dbReference>
<dbReference type="AlphaFoldDB" id="E7C4Z3"/>
<dbReference type="CDD" id="cd02440">
    <property type="entry name" value="AdoMet_MTases"/>
    <property type="match status" value="1"/>
</dbReference>
<dbReference type="NCBIfam" id="TIGR00478">
    <property type="entry name" value="tly"/>
    <property type="match status" value="1"/>
</dbReference>
<dbReference type="SUPFAM" id="SSF55174">
    <property type="entry name" value="Alpha-L RNA-binding motif"/>
    <property type="match status" value="1"/>
</dbReference>
<keyword evidence="5" id="KW-0808">Transferase</keyword>
<keyword evidence="5" id="KW-0489">Methyltransferase</keyword>
<dbReference type="PANTHER" id="PTHR32319:SF0">
    <property type="entry name" value="BACTERIAL HEMOLYSIN-LIKE PROTEIN"/>
    <property type="match status" value="1"/>
</dbReference>
<keyword evidence="1 3" id="KW-0694">RNA-binding</keyword>
<dbReference type="SMART" id="SM00363">
    <property type="entry name" value="S4"/>
    <property type="match status" value="1"/>
</dbReference>
<dbReference type="InterPro" id="IPR036986">
    <property type="entry name" value="S4_RNA-bd_sf"/>
</dbReference>
<dbReference type="CDD" id="cd00165">
    <property type="entry name" value="S4"/>
    <property type="match status" value="1"/>
</dbReference>
<dbReference type="EMBL" id="GU567988">
    <property type="protein sequence ID" value="ADI22517.1"/>
    <property type="molecule type" value="Genomic_DNA"/>
</dbReference>
<evidence type="ECO:0000256" key="2">
    <source>
        <dbReference type="ARBA" id="ARBA00029460"/>
    </source>
</evidence>
<dbReference type="Gene3D" id="3.10.290.10">
    <property type="entry name" value="RNA-binding S4 domain"/>
    <property type="match status" value="1"/>
</dbReference>
<sequence>MEKNQLTPKPAKLARLDLALVERGLCESREKAKRAVMAGQALVNGQRAAKASDKVKPSDEVTLAATDKFVSRGGHKLEHALETFGVEAAGLRAIDLGASTGGFTDCLLQHGAATVAAVDVAQGQLAWALRNDERVHVMERTNARHLTPASFPQPFEPFDLAVVDCSFISLRQILPATVDLLPPGGQVVVLVKPQFEAGKAEADKGQGVIRDPQVHRRVLDELHAFVNNESPLEWVAEIESPLTGPAGNREFLVLLNR</sequence>
<comment type="similarity">
    <text evidence="2">Belongs to the TlyA family.</text>
</comment>
<evidence type="ECO:0000313" key="5">
    <source>
        <dbReference type="EMBL" id="ADI22517.1"/>
    </source>
</evidence>
<dbReference type="Pfam" id="PF01479">
    <property type="entry name" value="S4"/>
    <property type="match status" value="1"/>
</dbReference>
<dbReference type="PANTHER" id="PTHR32319">
    <property type="entry name" value="BACTERIAL HEMOLYSIN-LIKE PROTEIN"/>
    <property type="match status" value="1"/>
</dbReference>
<evidence type="ECO:0000256" key="1">
    <source>
        <dbReference type="ARBA" id="ARBA00022884"/>
    </source>
</evidence>
<dbReference type="InterPro" id="IPR047048">
    <property type="entry name" value="TlyA"/>
</dbReference>
<protein>
    <submittedName>
        <fullName evidence="5">Predicted rRNA methylase</fullName>
    </submittedName>
</protein>
<dbReference type="GO" id="GO:0003723">
    <property type="term" value="F:RNA binding"/>
    <property type="evidence" value="ECO:0007669"/>
    <property type="project" value="UniProtKB-KW"/>
</dbReference>
<organism evidence="5">
    <name type="scientific">uncultured verrucomicrobium HF0500_08N17</name>
    <dbReference type="NCBI Taxonomy" id="723597"/>
    <lineage>
        <taxon>Bacteria</taxon>
        <taxon>Pseudomonadati</taxon>
        <taxon>Verrucomicrobiota</taxon>
        <taxon>environmental samples</taxon>
    </lineage>
</organism>
<dbReference type="Pfam" id="PF01728">
    <property type="entry name" value="FtsJ"/>
    <property type="match status" value="1"/>
</dbReference>
<dbReference type="PIRSF" id="PIRSF005578">
    <property type="entry name" value="TlyA"/>
    <property type="match status" value="1"/>
</dbReference>
<evidence type="ECO:0000259" key="4">
    <source>
        <dbReference type="SMART" id="SM00363"/>
    </source>
</evidence>
<accession>E7C4Z3</accession>
<dbReference type="GO" id="GO:0032259">
    <property type="term" value="P:methylation"/>
    <property type="evidence" value="ECO:0007669"/>
    <property type="project" value="UniProtKB-KW"/>
</dbReference>
<proteinExistence type="inferred from homology"/>
<dbReference type="InterPro" id="IPR029063">
    <property type="entry name" value="SAM-dependent_MTases_sf"/>
</dbReference>
<dbReference type="InterPro" id="IPR004538">
    <property type="entry name" value="Hemolysin_A/TlyA"/>
</dbReference>
<evidence type="ECO:0000256" key="3">
    <source>
        <dbReference type="PROSITE-ProRule" id="PRU00182"/>
    </source>
</evidence>
<dbReference type="PROSITE" id="PS50889">
    <property type="entry name" value="S4"/>
    <property type="match status" value="1"/>
</dbReference>
<dbReference type="InterPro" id="IPR002942">
    <property type="entry name" value="S4_RNA-bd"/>
</dbReference>
<dbReference type="SUPFAM" id="SSF53335">
    <property type="entry name" value="S-adenosyl-L-methionine-dependent methyltransferases"/>
    <property type="match status" value="1"/>
</dbReference>
<name>E7C4Z3_9BACT</name>
<dbReference type="Gene3D" id="3.40.50.150">
    <property type="entry name" value="Vaccinia Virus protein VP39"/>
    <property type="match status" value="1"/>
</dbReference>